<dbReference type="GO" id="GO:0070043">
    <property type="term" value="F:rRNA (guanine-N7-)-methyltransferase activity"/>
    <property type="evidence" value="ECO:0007669"/>
    <property type="project" value="UniProtKB-UniRule"/>
</dbReference>
<feature type="binding site" evidence="6">
    <location>
        <begin position="128"/>
        <end position="129"/>
    </location>
    <ligand>
        <name>S-adenosyl-L-methionine</name>
        <dbReference type="ChEBI" id="CHEBI:59789"/>
    </ligand>
</feature>
<dbReference type="NCBIfam" id="TIGR00138">
    <property type="entry name" value="rsmG_gidB"/>
    <property type="match status" value="1"/>
</dbReference>
<name>A0A831WDP6_9GAMM</name>
<feature type="binding site" evidence="6">
    <location>
        <position position="143"/>
    </location>
    <ligand>
        <name>S-adenosyl-L-methionine</name>
        <dbReference type="ChEBI" id="CHEBI:59789"/>
    </ligand>
</feature>
<keyword evidence="1 6" id="KW-0963">Cytoplasm</keyword>
<comment type="subcellular location">
    <subcellularLocation>
        <location evidence="6">Cytoplasm</location>
    </subcellularLocation>
</comment>
<evidence type="ECO:0000256" key="1">
    <source>
        <dbReference type="ARBA" id="ARBA00022490"/>
    </source>
</evidence>
<comment type="similarity">
    <text evidence="6">Belongs to the methyltransferase superfamily. RNA methyltransferase RsmG family.</text>
</comment>
<evidence type="ECO:0000313" key="7">
    <source>
        <dbReference type="EMBL" id="HEC07354.1"/>
    </source>
</evidence>
<keyword evidence="4 6" id="KW-0808">Transferase</keyword>
<dbReference type="InterPro" id="IPR029063">
    <property type="entry name" value="SAM-dependent_MTases_sf"/>
</dbReference>
<evidence type="ECO:0000256" key="6">
    <source>
        <dbReference type="HAMAP-Rule" id="MF_00074"/>
    </source>
</evidence>
<keyword evidence="2 6" id="KW-0698">rRNA processing</keyword>
<feature type="binding site" evidence="6">
    <location>
        <position position="77"/>
    </location>
    <ligand>
        <name>S-adenosyl-L-methionine</name>
        <dbReference type="ChEBI" id="CHEBI:59789"/>
    </ligand>
</feature>
<dbReference type="AlphaFoldDB" id="A0A831WDP6"/>
<dbReference type="PANTHER" id="PTHR31760">
    <property type="entry name" value="S-ADENOSYL-L-METHIONINE-DEPENDENT METHYLTRANSFERASES SUPERFAMILY PROTEIN"/>
    <property type="match status" value="1"/>
</dbReference>
<dbReference type="SUPFAM" id="SSF53335">
    <property type="entry name" value="S-adenosyl-L-methionine-dependent methyltransferases"/>
    <property type="match status" value="1"/>
</dbReference>
<dbReference type="EC" id="2.1.1.170" evidence="6"/>
<keyword evidence="5 6" id="KW-0949">S-adenosyl-L-methionine</keyword>
<keyword evidence="3 6" id="KW-0489">Methyltransferase</keyword>
<sequence length="213" mass="23630">MPDRWEQQLSQGLAEMKLAATAHQQRQLLDYLALLEKWNRAFNLTAVRDPSIVVSRQLLDSLSIQDLLHGEHVLDVGSGAGLPGIPLAIMNPERAFTLLDTNGKKTRFLRQAKLELGLDNVQVEQVRVEQYHPPRLFDTIASRAFASLPDMVELTRHLLAPGGCWLAMKGTVPGDELDALSGEINYEIHELAVPGEDARRHGILICPSLTGKM</sequence>
<comment type="function">
    <text evidence="6">Specifically methylates the N7 position of guanine in position 527 of 16S rRNA.</text>
</comment>
<dbReference type="PIRSF" id="PIRSF003078">
    <property type="entry name" value="GidB"/>
    <property type="match status" value="1"/>
</dbReference>
<comment type="catalytic activity">
    <reaction evidence="6">
        <text>guanosine(527) in 16S rRNA + S-adenosyl-L-methionine = N(7)-methylguanosine(527) in 16S rRNA + S-adenosyl-L-homocysteine</text>
        <dbReference type="Rhea" id="RHEA:42732"/>
        <dbReference type="Rhea" id="RHEA-COMP:10209"/>
        <dbReference type="Rhea" id="RHEA-COMP:10210"/>
        <dbReference type="ChEBI" id="CHEBI:57856"/>
        <dbReference type="ChEBI" id="CHEBI:59789"/>
        <dbReference type="ChEBI" id="CHEBI:74269"/>
        <dbReference type="ChEBI" id="CHEBI:74480"/>
        <dbReference type="EC" id="2.1.1.170"/>
    </reaction>
</comment>
<dbReference type="Proteomes" id="UP000886339">
    <property type="component" value="Unassembled WGS sequence"/>
</dbReference>
<evidence type="ECO:0000256" key="2">
    <source>
        <dbReference type="ARBA" id="ARBA00022552"/>
    </source>
</evidence>
<evidence type="ECO:0000256" key="5">
    <source>
        <dbReference type="ARBA" id="ARBA00022691"/>
    </source>
</evidence>
<accession>A0A831WDP6</accession>
<protein>
    <recommendedName>
        <fullName evidence="6">Ribosomal RNA small subunit methyltransferase G</fullName>
        <ecNumber evidence="6">2.1.1.170</ecNumber>
    </recommendedName>
    <alternativeName>
        <fullName evidence="6">16S rRNA 7-methylguanosine methyltransferase</fullName>
        <shortName evidence="6">16S rRNA m7G methyltransferase</shortName>
    </alternativeName>
</protein>
<dbReference type="EMBL" id="DRLF01000376">
    <property type="protein sequence ID" value="HEC07354.1"/>
    <property type="molecule type" value="Genomic_DNA"/>
</dbReference>
<dbReference type="GO" id="GO:0005829">
    <property type="term" value="C:cytosol"/>
    <property type="evidence" value="ECO:0007669"/>
    <property type="project" value="TreeGrafter"/>
</dbReference>
<dbReference type="HAMAP" id="MF_00074">
    <property type="entry name" value="16SrRNA_methyltr_G"/>
    <property type="match status" value="1"/>
</dbReference>
<evidence type="ECO:0000256" key="3">
    <source>
        <dbReference type="ARBA" id="ARBA00022603"/>
    </source>
</evidence>
<evidence type="ECO:0000256" key="4">
    <source>
        <dbReference type="ARBA" id="ARBA00022679"/>
    </source>
</evidence>
<organism evidence="7">
    <name type="scientific">Thiolapillus brandeum</name>
    <dbReference type="NCBI Taxonomy" id="1076588"/>
    <lineage>
        <taxon>Bacteria</taxon>
        <taxon>Pseudomonadati</taxon>
        <taxon>Pseudomonadota</taxon>
        <taxon>Gammaproteobacteria</taxon>
        <taxon>Chromatiales</taxon>
        <taxon>Sedimenticolaceae</taxon>
        <taxon>Thiolapillus</taxon>
    </lineage>
</organism>
<comment type="caution">
    <text evidence="6">Lacks conserved residue(s) required for the propagation of feature annotation.</text>
</comment>
<dbReference type="InterPro" id="IPR003682">
    <property type="entry name" value="rRNA_ssu_MeTfrase_G"/>
</dbReference>
<dbReference type="PANTHER" id="PTHR31760:SF0">
    <property type="entry name" value="S-ADENOSYL-L-METHIONINE-DEPENDENT METHYLTRANSFERASES SUPERFAMILY PROTEIN"/>
    <property type="match status" value="1"/>
</dbReference>
<dbReference type="Pfam" id="PF02527">
    <property type="entry name" value="GidB"/>
    <property type="match status" value="1"/>
</dbReference>
<proteinExistence type="inferred from homology"/>
<feature type="binding site" evidence="6">
    <location>
        <position position="82"/>
    </location>
    <ligand>
        <name>S-adenosyl-L-methionine</name>
        <dbReference type="ChEBI" id="CHEBI:59789"/>
    </ligand>
</feature>
<gene>
    <name evidence="6 7" type="primary">rsmG</name>
    <name evidence="7" type="ORF">ENJ12_10905</name>
</gene>
<comment type="caution">
    <text evidence="7">The sequence shown here is derived from an EMBL/GenBank/DDBJ whole genome shotgun (WGS) entry which is preliminary data.</text>
</comment>
<dbReference type="CDD" id="cd02440">
    <property type="entry name" value="AdoMet_MTases"/>
    <property type="match status" value="1"/>
</dbReference>
<dbReference type="Gene3D" id="3.40.50.150">
    <property type="entry name" value="Vaccinia Virus protein VP39"/>
    <property type="match status" value="1"/>
</dbReference>
<reference evidence="7" key="1">
    <citation type="journal article" date="2020" name="mSystems">
        <title>Genome- and Community-Level Interaction Insights into Carbon Utilization and Element Cycling Functions of Hydrothermarchaeota in Hydrothermal Sediment.</title>
        <authorList>
            <person name="Zhou Z."/>
            <person name="Liu Y."/>
            <person name="Xu W."/>
            <person name="Pan J."/>
            <person name="Luo Z.H."/>
            <person name="Li M."/>
        </authorList>
    </citation>
    <scope>NUCLEOTIDE SEQUENCE [LARGE SCALE GENOMIC DNA]</scope>
    <source>
        <strain evidence="7">HyVt-458</strain>
    </source>
</reference>